<dbReference type="EMBL" id="MU254108">
    <property type="protein sequence ID" value="KAG9242136.1"/>
    <property type="molecule type" value="Genomic_DNA"/>
</dbReference>
<organism evidence="1 2">
    <name type="scientific">Calycina marina</name>
    <dbReference type="NCBI Taxonomy" id="1763456"/>
    <lineage>
        <taxon>Eukaryota</taxon>
        <taxon>Fungi</taxon>
        <taxon>Dikarya</taxon>
        <taxon>Ascomycota</taxon>
        <taxon>Pezizomycotina</taxon>
        <taxon>Leotiomycetes</taxon>
        <taxon>Helotiales</taxon>
        <taxon>Pezizellaceae</taxon>
        <taxon>Calycina</taxon>
    </lineage>
</organism>
<dbReference type="InterPro" id="IPR046341">
    <property type="entry name" value="SET_dom_sf"/>
</dbReference>
<gene>
    <name evidence="1" type="ORF">BJ878DRAFT_517041</name>
</gene>
<evidence type="ECO:0000313" key="2">
    <source>
        <dbReference type="Proteomes" id="UP000887226"/>
    </source>
</evidence>
<dbReference type="SUPFAM" id="SSF82199">
    <property type="entry name" value="SET domain"/>
    <property type="match status" value="1"/>
</dbReference>
<proteinExistence type="predicted"/>
<evidence type="ECO:0000313" key="1">
    <source>
        <dbReference type="EMBL" id="KAG9242136.1"/>
    </source>
</evidence>
<sequence>MYTVRPSPGKGFGVFALHDPEVGDIVLREPPMITIKPSDFVKESGHPTDAINQLARAELEQLSPKDQGDVASLSFHAISAEKENIDMLDIIFRSNAYKFRRKNGTLPEKCAHQTLQ</sequence>
<accession>A0A9P7YYM1</accession>
<keyword evidence="2" id="KW-1185">Reference proteome</keyword>
<name>A0A9P7YYM1_9HELO</name>
<dbReference type="AlphaFoldDB" id="A0A9P7YYM1"/>
<comment type="caution">
    <text evidence="1">The sequence shown here is derived from an EMBL/GenBank/DDBJ whole genome shotgun (WGS) entry which is preliminary data.</text>
</comment>
<protein>
    <submittedName>
        <fullName evidence="1">Uncharacterized protein</fullName>
    </submittedName>
</protein>
<dbReference type="OrthoDB" id="265717at2759"/>
<reference evidence="1" key="1">
    <citation type="journal article" date="2021" name="IMA Fungus">
        <title>Genomic characterization of three marine fungi, including Emericellopsis atlantica sp. nov. with signatures of a generalist lifestyle and marine biomass degradation.</title>
        <authorList>
            <person name="Hagestad O.C."/>
            <person name="Hou L."/>
            <person name="Andersen J.H."/>
            <person name="Hansen E.H."/>
            <person name="Altermark B."/>
            <person name="Li C."/>
            <person name="Kuhnert E."/>
            <person name="Cox R.J."/>
            <person name="Crous P.W."/>
            <person name="Spatafora J.W."/>
            <person name="Lail K."/>
            <person name="Amirebrahimi M."/>
            <person name="Lipzen A."/>
            <person name="Pangilinan J."/>
            <person name="Andreopoulos W."/>
            <person name="Hayes R.D."/>
            <person name="Ng V."/>
            <person name="Grigoriev I.V."/>
            <person name="Jackson S.A."/>
            <person name="Sutton T.D.S."/>
            <person name="Dobson A.D.W."/>
            <person name="Rama T."/>
        </authorList>
    </citation>
    <scope>NUCLEOTIDE SEQUENCE</scope>
    <source>
        <strain evidence="1">TRa3180A</strain>
    </source>
</reference>
<dbReference type="Proteomes" id="UP000887226">
    <property type="component" value="Unassembled WGS sequence"/>
</dbReference>